<evidence type="ECO:0000313" key="1">
    <source>
        <dbReference type="EMBL" id="WVZ21516.1"/>
    </source>
</evidence>
<keyword evidence="2" id="KW-1185">Reference proteome</keyword>
<dbReference type="AlphaFoldDB" id="A0AAQ3P5W4"/>
<sequence>MSHYGIRAVYPEDDLFESKWYELPCFSKSRCFENKKRLDRSDDVGKSSESGGSKYCFYRDSYYVFVLALELWDLCRVWVSMAHRPSSSSSSPTDPEVPNMVRVKDSFVEAMQQQNTSLVQQNNVISQQLEAARIIWWLLLHHFNPRFDSPNPKPLSRSWPEGTNLAVEAGGKLGRAEAIDGDDATLFDKELLVITLNVVAEHGAKTLDAAVAETMDASVAKTKKTCLAVATLLLVALLGARSGSKGEAWRVSEFRACMMAENDG</sequence>
<proteinExistence type="predicted"/>
<protein>
    <submittedName>
        <fullName evidence="1">Uncharacterized protein</fullName>
    </submittedName>
</protein>
<name>A0AAQ3P5W4_VIGMU</name>
<gene>
    <name evidence="1" type="ORF">V8G54_008838</name>
</gene>
<dbReference type="Proteomes" id="UP001374535">
    <property type="component" value="Chromosome 2"/>
</dbReference>
<dbReference type="EMBL" id="CP144699">
    <property type="protein sequence ID" value="WVZ21516.1"/>
    <property type="molecule type" value="Genomic_DNA"/>
</dbReference>
<reference evidence="1 2" key="1">
    <citation type="journal article" date="2023" name="Life. Sci Alliance">
        <title>Evolutionary insights into 3D genome organization and epigenetic landscape of Vigna mungo.</title>
        <authorList>
            <person name="Junaid A."/>
            <person name="Singh B."/>
            <person name="Bhatia S."/>
        </authorList>
    </citation>
    <scope>NUCLEOTIDE SEQUENCE [LARGE SCALE GENOMIC DNA]</scope>
    <source>
        <strain evidence="1">Urdbean</strain>
    </source>
</reference>
<evidence type="ECO:0000313" key="2">
    <source>
        <dbReference type="Proteomes" id="UP001374535"/>
    </source>
</evidence>
<accession>A0AAQ3P5W4</accession>
<organism evidence="1 2">
    <name type="scientific">Vigna mungo</name>
    <name type="common">Black gram</name>
    <name type="synonym">Phaseolus mungo</name>
    <dbReference type="NCBI Taxonomy" id="3915"/>
    <lineage>
        <taxon>Eukaryota</taxon>
        <taxon>Viridiplantae</taxon>
        <taxon>Streptophyta</taxon>
        <taxon>Embryophyta</taxon>
        <taxon>Tracheophyta</taxon>
        <taxon>Spermatophyta</taxon>
        <taxon>Magnoliopsida</taxon>
        <taxon>eudicotyledons</taxon>
        <taxon>Gunneridae</taxon>
        <taxon>Pentapetalae</taxon>
        <taxon>rosids</taxon>
        <taxon>fabids</taxon>
        <taxon>Fabales</taxon>
        <taxon>Fabaceae</taxon>
        <taxon>Papilionoideae</taxon>
        <taxon>50 kb inversion clade</taxon>
        <taxon>NPAAA clade</taxon>
        <taxon>indigoferoid/millettioid clade</taxon>
        <taxon>Phaseoleae</taxon>
        <taxon>Vigna</taxon>
    </lineage>
</organism>